<dbReference type="Pfam" id="PF00004">
    <property type="entry name" value="AAA"/>
    <property type="match status" value="1"/>
</dbReference>
<organism evidence="3 4">
    <name type="scientific">Phomopsis amygdali</name>
    <name type="common">Fusicoccum amygdali</name>
    <dbReference type="NCBI Taxonomy" id="1214568"/>
    <lineage>
        <taxon>Eukaryota</taxon>
        <taxon>Fungi</taxon>
        <taxon>Dikarya</taxon>
        <taxon>Ascomycota</taxon>
        <taxon>Pezizomycotina</taxon>
        <taxon>Sordariomycetes</taxon>
        <taxon>Sordariomycetidae</taxon>
        <taxon>Diaporthales</taxon>
        <taxon>Diaporthaceae</taxon>
        <taxon>Diaporthe</taxon>
    </lineage>
</organism>
<dbReference type="AlphaFoldDB" id="A0AAD9W4B5"/>
<protein>
    <recommendedName>
        <fullName evidence="2">AAA+ ATPase domain-containing protein</fullName>
    </recommendedName>
</protein>
<dbReference type="SUPFAM" id="SSF52540">
    <property type="entry name" value="P-loop containing nucleoside triphosphate hydrolases"/>
    <property type="match status" value="1"/>
</dbReference>
<dbReference type="GO" id="GO:0005524">
    <property type="term" value="F:ATP binding"/>
    <property type="evidence" value="ECO:0007669"/>
    <property type="project" value="InterPro"/>
</dbReference>
<feature type="domain" description="AAA+ ATPase" evidence="2">
    <location>
        <begin position="459"/>
        <end position="584"/>
    </location>
</feature>
<dbReference type="GO" id="GO:0016887">
    <property type="term" value="F:ATP hydrolysis activity"/>
    <property type="evidence" value="ECO:0007669"/>
    <property type="project" value="InterPro"/>
</dbReference>
<evidence type="ECO:0000259" key="2">
    <source>
        <dbReference type="SMART" id="SM00382"/>
    </source>
</evidence>
<comment type="caution">
    <text evidence="3">The sequence shown here is derived from an EMBL/GenBank/DDBJ whole genome shotgun (WGS) entry which is preliminary data.</text>
</comment>
<dbReference type="SMART" id="SM00382">
    <property type="entry name" value="AAA"/>
    <property type="match status" value="1"/>
</dbReference>
<feature type="compositionally biased region" description="Polar residues" evidence="1">
    <location>
        <begin position="7"/>
        <end position="23"/>
    </location>
</feature>
<dbReference type="Gene3D" id="3.40.50.300">
    <property type="entry name" value="P-loop containing nucleotide triphosphate hydrolases"/>
    <property type="match status" value="1"/>
</dbReference>
<dbReference type="CDD" id="cd19481">
    <property type="entry name" value="RecA-like_protease"/>
    <property type="match status" value="1"/>
</dbReference>
<dbReference type="InterPro" id="IPR003959">
    <property type="entry name" value="ATPase_AAA_core"/>
</dbReference>
<feature type="region of interest" description="Disordered" evidence="1">
    <location>
        <begin position="1"/>
        <end position="41"/>
    </location>
</feature>
<proteinExistence type="predicted"/>
<feature type="region of interest" description="Disordered" evidence="1">
    <location>
        <begin position="608"/>
        <end position="661"/>
    </location>
</feature>
<gene>
    <name evidence="3" type="ORF">N8I77_007666</name>
</gene>
<dbReference type="PANTHER" id="PTHR46411:SF3">
    <property type="entry name" value="AAA+ ATPASE DOMAIN-CONTAINING PROTEIN"/>
    <property type="match status" value="1"/>
</dbReference>
<dbReference type="Proteomes" id="UP001265746">
    <property type="component" value="Unassembled WGS sequence"/>
</dbReference>
<dbReference type="InterPro" id="IPR003593">
    <property type="entry name" value="AAA+_ATPase"/>
</dbReference>
<keyword evidence="4" id="KW-1185">Reference proteome</keyword>
<reference evidence="3" key="1">
    <citation type="submission" date="2023-06" db="EMBL/GenBank/DDBJ databases">
        <authorList>
            <person name="Noh H."/>
        </authorList>
    </citation>
    <scope>NUCLEOTIDE SEQUENCE</scope>
    <source>
        <strain evidence="3">DUCC20226</strain>
    </source>
</reference>
<dbReference type="InterPro" id="IPR054289">
    <property type="entry name" value="DUF7025"/>
</dbReference>
<sequence>MAENGKASGTHTANETMSPQESDISSHEENPALGMTPSVFPMYSGEEDRRGRFQWQTQVPQNVARPVENTESEKWAIIARRSRVYGNSERTYAIDSIIVQSPLLKVLLEDVLDGYSGVTVALKRLVFVGRCEPLMHRWAAWRETIESMQKKRQDGEGNAHLDEIILHAKLLDDLLQEEFGEISQAITDYKHNGVITFQHLWTIFEPNILVFAPYLGQNRALLLRESNYDRDNDKPIFELICSYVDFDGERVVAQRTRLIIPDFSGTMAIKNLAAFPLKMHGQFKQMRTSLVQRGCKFELLAGTHYRNYSGPAWTRIMSKTRKQYNVKGRVVIDAFAFKQCNPVRNLVGGNDEVSDIGHGTATDSDVPAGGPLERDDNLNRPKLDDGLKLICSPFIRGYALKEKKWFCLCVDAVSEIAFNELAFSDLRLAGQRKDLILGFLSSKQSYQNTFDDLIEGKGLGVIILLSGPPGVGKTLTAESVAEQMRVPLYNLAAGDLGFDARSVEKVLSYAMWMCTRWNAVLLLDEADVLLEQRSFHELERNKLVSIFLRRLEYYEGIMFLTTNRVSTFDTAFQSRIHISLEYPELDRKCRKGIWEVFLRRHDEAQEKAREKPVPVIASTPKASMKRVLSPPTSANSDAGASAENHGPENQHRKLTQPHRISDKEVDKLADLKLNGREIKNFLKTAQLLAVYREEALDYGHIQTAVSVTHHFHTANVANEEALARVYN</sequence>
<dbReference type="PANTHER" id="PTHR46411">
    <property type="entry name" value="FAMILY ATPASE, PUTATIVE-RELATED"/>
    <property type="match status" value="1"/>
</dbReference>
<dbReference type="Pfam" id="PF22942">
    <property type="entry name" value="DUF7025"/>
    <property type="match status" value="1"/>
</dbReference>
<dbReference type="EMBL" id="JAUJFL010000004">
    <property type="protein sequence ID" value="KAK2604765.1"/>
    <property type="molecule type" value="Genomic_DNA"/>
</dbReference>
<evidence type="ECO:0000313" key="3">
    <source>
        <dbReference type="EMBL" id="KAK2604765.1"/>
    </source>
</evidence>
<accession>A0AAD9W4B5</accession>
<evidence type="ECO:0000256" key="1">
    <source>
        <dbReference type="SAM" id="MobiDB-lite"/>
    </source>
</evidence>
<name>A0AAD9W4B5_PHOAM</name>
<dbReference type="InterPro" id="IPR027417">
    <property type="entry name" value="P-loop_NTPase"/>
</dbReference>
<evidence type="ECO:0000313" key="4">
    <source>
        <dbReference type="Proteomes" id="UP001265746"/>
    </source>
</evidence>